<dbReference type="AlphaFoldDB" id="A0A928V3M7"/>
<accession>A0A928V3M7</accession>
<organism evidence="1 2">
    <name type="scientific">Cellvibrio polysaccharolyticus</name>
    <dbReference type="NCBI Taxonomy" id="2082724"/>
    <lineage>
        <taxon>Bacteria</taxon>
        <taxon>Pseudomonadati</taxon>
        <taxon>Pseudomonadota</taxon>
        <taxon>Gammaproteobacteria</taxon>
        <taxon>Cellvibrionales</taxon>
        <taxon>Cellvibrionaceae</taxon>
        <taxon>Cellvibrio</taxon>
    </lineage>
</organism>
<dbReference type="EMBL" id="PRDL01000001">
    <property type="protein sequence ID" value="MBE8718171.1"/>
    <property type="molecule type" value="Genomic_DNA"/>
</dbReference>
<reference evidence="1" key="1">
    <citation type="submission" date="2018-07" db="EMBL/GenBank/DDBJ databases">
        <title>Genome assembly of strain Ka43.</title>
        <authorList>
            <person name="Kukolya J."/>
            <person name="Nagy I."/>
            <person name="Horvath B."/>
            <person name="Toth A."/>
        </authorList>
    </citation>
    <scope>NUCLEOTIDE SEQUENCE</scope>
    <source>
        <strain evidence="1">KB43</strain>
    </source>
</reference>
<dbReference type="Proteomes" id="UP000652567">
    <property type="component" value="Unassembled WGS sequence"/>
</dbReference>
<protein>
    <submittedName>
        <fullName evidence="1">Uncharacterized protein</fullName>
    </submittedName>
</protein>
<proteinExistence type="predicted"/>
<sequence length="171" mass="19771">MKQIATIIGLWVEGLLSYDEVIAWADDRILVSKCPENELIELSLKGPELCSKKPSYEFPAPRIFTFLERFALRAVWVDIESCSDMNRFMEWLIRACIGENFELPEVALGYHVDHYAWDCDDKPMAIQHLKNEMEKLLPKCYLFVSQLESECLPTQSKICFLPLTQSRCADS</sequence>
<dbReference type="RefSeq" id="WP_193910518.1">
    <property type="nucleotide sequence ID" value="NZ_PRDL01000001.1"/>
</dbReference>
<name>A0A928V3M7_9GAMM</name>
<comment type="caution">
    <text evidence="1">The sequence shown here is derived from an EMBL/GenBank/DDBJ whole genome shotgun (WGS) entry which is preliminary data.</text>
</comment>
<keyword evidence="2" id="KW-1185">Reference proteome</keyword>
<evidence type="ECO:0000313" key="2">
    <source>
        <dbReference type="Proteomes" id="UP000652567"/>
    </source>
</evidence>
<gene>
    <name evidence="1" type="ORF">C4F51_13335</name>
</gene>
<evidence type="ECO:0000313" key="1">
    <source>
        <dbReference type="EMBL" id="MBE8718171.1"/>
    </source>
</evidence>